<evidence type="ECO:0000256" key="3">
    <source>
        <dbReference type="ARBA" id="ARBA00022679"/>
    </source>
</evidence>
<keyword evidence="5" id="KW-0805">Transcription regulation</keyword>
<name>A0A2J6PLV6_9HELO</name>
<evidence type="ECO:0000256" key="4">
    <source>
        <dbReference type="ARBA" id="ARBA00022691"/>
    </source>
</evidence>
<comment type="subcellular location">
    <subcellularLocation>
        <location evidence="1">Nucleus</location>
    </subcellularLocation>
</comment>
<evidence type="ECO:0000313" key="11">
    <source>
        <dbReference type="Proteomes" id="UP000235672"/>
    </source>
</evidence>
<dbReference type="GO" id="GO:0008168">
    <property type="term" value="F:methyltransferase activity"/>
    <property type="evidence" value="ECO:0007669"/>
    <property type="project" value="UniProtKB-KW"/>
</dbReference>
<evidence type="ECO:0000256" key="2">
    <source>
        <dbReference type="ARBA" id="ARBA00022603"/>
    </source>
</evidence>
<protein>
    <submittedName>
        <fullName evidence="10">Methyltransferase LaeA</fullName>
    </submittedName>
</protein>
<dbReference type="AlphaFoldDB" id="A0A2J6PLV6"/>
<evidence type="ECO:0000256" key="9">
    <source>
        <dbReference type="ARBA" id="ARBA00047870"/>
    </source>
</evidence>
<dbReference type="PANTHER" id="PTHR43591:SF30">
    <property type="entry name" value="PROTEIN-METHIONINE METHYLTRANSFERASE LAEA"/>
    <property type="match status" value="1"/>
</dbReference>
<dbReference type="CDD" id="cd02440">
    <property type="entry name" value="AdoMet_MTases"/>
    <property type="match status" value="1"/>
</dbReference>
<dbReference type="OrthoDB" id="2013972at2759"/>
<dbReference type="SUPFAM" id="SSF53335">
    <property type="entry name" value="S-adenosyl-L-methionine-dependent methyltransferases"/>
    <property type="match status" value="1"/>
</dbReference>
<dbReference type="Gene3D" id="3.40.50.150">
    <property type="entry name" value="Vaccinia Virus protein VP39"/>
    <property type="match status" value="1"/>
</dbReference>
<comment type="similarity">
    <text evidence="8">Belongs to the methyltransferase superfamily. LaeA methyltransferase family.</text>
</comment>
<dbReference type="GO" id="GO:0032259">
    <property type="term" value="P:methylation"/>
    <property type="evidence" value="ECO:0007669"/>
    <property type="project" value="UniProtKB-KW"/>
</dbReference>
<keyword evidence="3 10" id="KW-0808">Transferase</keyword>
<dbReference type="Pfam" id="PF13489">
    <property type="entry name" value="Methyltransf_23"/>
    <property type="match status" value="1"/>
</dbReference>
<dbReference type="InterPro" id="IPR029063">
    <property type="entry name" value="SAM-dependent_MTases_sf"/>
</dbReference>
<keyword evidence="7" id="KW-0539">Nucleus</keyword>
<evidence type="ECO:0000313" key="10">
    <source>
        <dbReference type="EMBL" id="PMD14993.1"/>
    </source>
</evidence>
<gene>
    <name evidence="10" type="ORF">NA56DRAFT_734516</name>
</gene>
<organism evidence="10 11">
    <name type="scientific">Hyaloscypha hepaticicola</name>
    <dbReference type="NCBI Taxonomy" id="2082293"/>
    <lineage>
        <taxon>Eukaryota</taxon>
        <taxon>Fungi</taxon>
        <taxon>Dikarya</taxon>
        <taxon>Ascomycota</taxon>
        <taxon>Pezizomycotina</taxon>
        <taxon>Leotiomycetes</taxon>
        <taxon>Helotiales</taxon>
        <taxon>Hyaloscyphaceae</taxon>
        <taxon>Hyaloscypha</taxon>
    </lineage>
</organism>
<dbReference type="GO" id="GO:0005634">
    <property type="term" value="C:nucleus"/>
    <property type="evidence" value="ECO:0007669"/>
    <property type="project" value="UniProtKB-SubCell"/>
</dbReference>
<keyword evidence="6" id="KW-0804">Transcription</keyword>
<evidence type="ECO:0000256" key="5">
    <source>
        <dbReference type="ARBA" id="ARBA00023015"/>
    </source>
</evidence>
<evidence type="ECO:0000256" key="8">
    <source>
        <dbReference type="ARBA" id="ARBA00038158"/>
    </source>
</evidence>
<evidence type="ECO:0000256" key="6">
    <source>
        <dbReference type="ARBA" id="ARBA00023163"/>
    </source>
</evidence>
<sequence>MPPTAVPPAGLPLNAPAPSNYYENGRMYGGFRKGKYMFPNDEAEMDRMDIYHKFFLVARRDALHSTPFIPNYDNGPRILDLGTGTGIWAIDMADKYFAQHAEVFGVDLSLIQPQSIPPNITFQQRDIESPWHGMELDSWDLIHMRMLNGSILSWPGLYQQIFRHLKPGFGWLEHVEIDIVPRCDDNTLPANSALVSWANLLLDATARAYRPIAYNTETRAMLERTGFVEIQEQIIKVPLNPWPSDPHLKDIGRWYNLGLTQGLEAFTLGPLTRMLNWTKEDVDRLVAETKRDICSKRYHTYCNMHIWIARRPAEA</sequence>
<keyword evidence="4" id="KW-0949">S-adenosyl-L-methionine</keyword>
<reference evidence="10 11" key="1">
    <citation type="submission" date="2016-05" db="EMBL/GenBank/DDBJ databases">
        <title>A degradative enzymes factory behind the ericoid mycorrhizal symbiosis.</title>
        <authorList>
            <consortium name="DOE Joint Genome Institute"/>
            <person name="Martino E."/>
            <person name="Morin E."/>
            <person name="Grelet G."/>
            <person name="Kuo A."/>
            <person name="Kohler A."/>
            <person name="Daghino S."/>
            <person name="Barry K."/>
            <person name="Choi C."/>
            <person name="Cichocki N."/>
            <person name="Clum A."/>
            <person name="Copeland A."/>
            <person name="Hainaut M."/>
            <person name="Haridas S."/>
            <person name="Labutti K."/>
            <person name="Lindquist E."/>
            <person name="Lipzen A."/>
            <person name="Khouja H.-R."/>
            <person name="Murat C."/>
            <person name="Ohm R."/>
            <person name="Olson A."/>
            <person name="Spatafora J."/>
            <person name="Veneault-Fourrey C."/>
            <person name="Henrissat B."/>
            <person name="Grigoriev I."/>
            <person name="Martin F."/>
            <person name="Perotto S."/>
        </authorList>
    </citation>
    <scope>NUCLEOTIDE SEQUENCE [LARGE SCALE GENOMIC DNA]</scope>
    <source>
        <strain evidence="10 11">UAMH 7357</strain>
    </source>
</reference>
<evidence type="ECO:0000256" key="1">
    <source>
        <dbReference type="ARBA" id="ARBA00004123"/>
    </source>
</evidence>
<comment type="catalytic activity">
    <reaction evidence="9">
        <text>L-methionyl-[protein] + S-adenosyl-L-methionine = S-methyl-L-methionyl-[protein] + S-adenosyl-L-homocysteine</text>
        <dbReference type="Rhea" id="RHEA:60560"/>
        <dbReference type="Rhea" id="RHEA-COMP:12313"/>
        <dbReference type="Rhea" id="RHEA-COMP:15592"/>
        <dbReference type="ChEBI" id="CHEBI:16044"/>
        <dbReference type="ChEBI" id="CHEBI:57856"/>
        <dbReference type="ChEBI" id="CHEBI:59789"/>
        <dbReference type="ChEBI" id="CHEBI:142742"/>
    </reaction>
    <physiologicalReaction direction="left-to-right" evidence="9">
        <dbReference type="Rhea" id="RHEA:60561"/>
    </physiologicalReaction>
</comment>
<dbReference type="Proteomes" id="UP000235672">
    <property type="component" value="Unassembled WGS sequence"/>
</dbReference>
<dbReference type="EMBL" id="KZ613517">
    <property type="protein sequence ID" value="PMD14993.1"/>
    <property type="molecule type" value="Genomic_DNA"/>
</dbReference>
<keyword evidence="2 10" id="KW-0489">Methyltransferase</keyword>
<proteinExistence type="inferred from homology"/>
<keyword evidence="11" id="KW-1185">Reference proteome</keyword>
<evidence type="ECO:0000256" key="7">
    <source>
        <dbReference type="ARBA" id="ARBA00023242"/>
    </source>
</evidence>
<dbReference type="STRING" id="1745343.A0A2J6PLV6"/>
<accession>A0A2J6PLV6</accession>
<dbReference type="PANTHER" id="PTHR43591">
    <property type="entry name" value="METHYLTRANSFERASE"/>
    <property type="match status" value="1"/>
</dbReference>